<reference evidence="2" key="1">
    <citation type="submission" date="2021-12" db="EMBL/GenBank/DDBJ databases">
        <authorList>
            <person name="Zaccaron A."/>
            <person name="Stergiopoulos I."/>
        </authorList>
    </citation>
    <scope>NUCLEOTIDE SEQUENCE</scope>
    <source>
        <strain evidence="2">Race5_Kim</strain>
    </source>
</reference>
<evidence type="ECO:0000313" key="3">
    <source>
        <dbReference type="Proteomes" id="UP000756132"/>
    </source>
</evidence>
<evidence type="ECO:0000313" key="2">
    <source>
        <dbReference type="EMBL" id="UJO16548.1"/>
    </source>
</evidence>
<accession>A0A9Q8LFP2</accession>
<reference evidence="2" key="2">
    <citation type="journal article" date="2022" name="Microb. Genom.">
        <title>A chromosome-scale genome assembly of the tomato pathogen Cladosporium fulvum reveals a compartmentalized genome architecture and the presence of a dispensable chromosome.</title>
        <authorList>
            <person name="Zaccaron A.Z."/>
            <person name="Chen L.H."/>
            <person name="Samaras A."/>
            <person name="Stergiopoulos I."/>
        </authorList>
    </citation>
    <scope>NUCLEOTIDE SEQUENCE</scope>
    <source>
        <strain evidence="2">Race5_Kim</strain>
    </source>
</reference>
<proteinExistence type="predicted"/>
<feature type="region of interest" description="Disordered" evidence="1">
    <location>
        <begin position="61"/>
        <end position="132"/>
    </location>
</feature>
<keyword evidence="3" id="KW-1185">Reference proteome</keyword>
<dbReference type="AlphaFoldDB" id="A0A9Q8LFP2"/>
<feature type="compositionally biased region" description="Basic and acidic residues" evidence="1">
    <location>
        <begin position="109"/>
        <end position="132"/>
    </location>
</feature>
<organism evidence="2 3">
    <name type="scientific">Passalora fulva</name>
    <name type="common">Tomato leaf mold</name>
    <name type="synonym">Cladosporium fulvum</name>
    <dbReference type="NCBI Taxonomy" id="5499"/>
    <lineage>
        <taxon>Eukaryota</taxon>
        <taxon>Fungi</taxon>
        <taxon>Dikarya</taxon>
        <taxon>Ascomycota</taxon>
        <taxon>Pezizomycotina</taxon>
        <taxon>Dothideomycetes</taxon>
        <taxon>Dothideomycetidae</taxon>
        <taxon>Mycosphaerellales</taxon>
        <taxon>Mycosphaerellaceae</taxon>
        <taxon>Fulvia</taxon>
    </lineage>
</organism>
<protein>
    <submittedName>
        <fullName evidence="2">Uncharacterized protein</fullName>
    </submittedName>
</protein>
<dbReference type="GeneID" id="71983895"/>
<name>A0A9Q8LFP2_PASFU</name>
<dbReference type="EMBL" id="CP090166">
    <property type="protein sequence ID" value="UJO16548.1"/>
    <property type="molecule type" value="Genomic_DNA"/>
</dbReference>
<dbReference type="KEGG" id="ffu:CLAFUR5_04017"/>
<dbReference type="RefSeq" id="XP_047760914.1">
    <property type="nucleotide sequence ID" value="XM_047903165.1"/>
</dbReference>
<evidence type="ECO:0000256" key="1">
    <source>
        <dbReference type="SAM" id="MobiDB-lite"/>
    </source>
</evidence>
<sequence>MPYYKFQVAKNVLTDADKDRILCIYLSSDPSAINRSKATRDFGAPSVEAFRKAISRMLKRLDDAGGKDGAMGKPMPKPKNSKKRRKSQPEDDSDEVEYTPTKRGRKAAIKIEDQKYDSAGEEDHINCECDSL</sequence>
<dbReference type="OrthoDB" id="3935813at2759"/>
<gene>
    <name evidence="2" type="ORF">CLAFUR5_04017</name>
</gene>
<dbReference type="Proteomes" id="UP000756132">
    <property type="component" value="Chromosome 4"/>
</dbReference>